<keyword evidence="5" id="KW-1185">Reference proteome</keyword>
<organism evidence="4 5">
    <name type="scientific">Haloferax massiliensis</name>
    <dbReference type="NCBI Taxonomy" id="1476858"/>
    <lineage>
        <taxon>Archaea</taxon>
        <taxon>Methanobacteriati</taxon>
        <taxon>Methanobacteriota</taxon>
        <taxon>Stenosarchaea group</taxon>
        <taxon>Halobacteria</taxon>
        <taxon>Halobacteriales</taxon>
        <taxon>Haloferacaceae</taxon>
        <taxon>Haloferax</taxon>
    </lineage>
</organism>
<protein>
    <submittedName>
        <fullName evidence="4">HTH DNA binding domain protein</fullName>
    </submittedName>
</protein>
<accession>A0A0D6JPE1</accession>
<name>A0A0D6JPE1_9EURY</name>
<reference evidence="5" key="1">
    <citation type="submission" date="2015-03" db="EMBL/GenBank/DDBJ databases">
        <authorList>
            <person name="Urmite Genomes"/>
        </authorList>
    </citation>
    <scope>NUCLEOTIDE SEQUENCE [LARGE SCALE GENOMIC DNA]</scope>
    <source>
        <strain evidence="5">Arc-Hr</strain>
    </source>
</reference>
<evidence type="ECO:0000259" key="3">
    <source>
        <dbReference type="Pfam" id="PF04967"/>
    </source>
</evidence>
<dbReference type="OrthoDB" id="27447at2157"/>
<dbReference type="PANTHER" id="PTHR34236:SF1">
    <property type="entry name" value="DIMETHYL SULFOXIDE REDUCTASE TRANSCRIPTIONAL ACTIVATOR"/>
    <property type="match status" value="1"/>
</dbReference>
<evidence type="ECO:0000256" key="2">
    <source>
        <dbReference type="ARBA" id="ARBA00023163"/>
    </source>
</evidence>
<dbReference type="Proteomes" id="UP000198902">
    <property type="component" value="Unassembled WGS sequence"/>
</dbReference>
<evidence type="ECO:0000256" key="1">
    <source>
        <dbReference type="ARBA" id="ARBA00023015"/>
    </source>
</evidence>
<proteinExistence type="predicted"/>
<sequence length="219" mass="24233">MTVTAEFFLRSSSLPLVSITTELQPDEITCTHALCLQPNIQTFVVEIDTANEVSAEDLETLEEVKEITPLGETDGEAVYELHVELADTPFASLDDGRSGVAKMKSTIITPDGWRETKVFKDHETFTEFRTTLEENGISLDLISITPNSSESDDFLQDGLTERQREALSLAVSRGYYESTRQVTAEELAEELGISQPSLSALLRRGERQLLTSSLDVPTT</sequence>
<dbReference type="SUPFAM" id="SSF88659">
    <property type="entry name" value="Sigma3 and sigma4 domains of RNA polymerase sigma factors"/>
    <property type="match status" value="1"/>
</dbReference>
<dbReference type="RefSeq" id="WP_089777654.1">
    <property type="nucleotide sequence ID" value="NZ_CABLRR010000002.1"/>
</dbReference>
<feature type="domain" description="HTH bat-type" evidence="3">
    <location>
        <begin position="159"/>
        <end position="210"/>
    </location>
</feature>
<dbReference type="Pfam" id="PF04967">
    <property type="entry name" value="HTH_10"/>
    <property type="match status" value="1"/>
</dbReference>
<keyword evidence="2" id="KW-0804">Transcription</keyword>
<dbReference type="PANTHER" id="PTHR34236">
    <property type="entry name" value="DIMETHYL SULFOXIDE REDUCTASE TRANSCRIPTIONAL ACTIVATOR"/>
    <property type="match status" value="1"/>
</dbReference>
<gene>
    <name evidence="4" type="ORF">BN996_01282</name>
</gene>
<dbReference type="AlphaFoldDB" id="A0A0D6JPE1"/>
<dbReference type="InterPro" id="IPR007050">
    <property type="entry name" value="HTH_bacterioopsin"/>
</dbReference>
<evidence type="ECO:0000313" key="4">
    <source>
        <dbReference type="EMBL" id="CQR49807.1"/>
    </source>
</evidence>
<dbReference type="EMBL" id="CSTE01000002">
    <property type="protein sequence ID" value="CQR49807.1"/>
    <property type="molecule type" value="Genomic_DNA"/>
</dbReference>
<evidence type="ECO:0000313" key="5">
    <source>
        <dbReference type="Proteomes" id="UP000198902"/>
    </source>
</evidence>
<dbReference type="InterPro" id="IPR013324">
    <property type="entry name" value="RNA_pol_sigma_r3/r4-like"/>
</dbReference>
<keyword evidence="1" id="KW-0805">Transcription regulation</keyword>